<keyword evidence="9 10" id="KW-0119">Carbohydrate metabolism</keyword>
<evidence type="ECO:0000256" key="3">
    <source>
        <dbReference type="ARBA" id="ARBA00004947"/>
    </source>
</evidence>
<dbReference type="NCBIfam" id="TIGR01179">
    <property type="entry name" value="galE"/>
    <property type="match status" value="1"/>
</dbReference>
<evidence type="ECO:0000256" key="10">
    <source>
        <dbReference type="RuleBase" id="RU366046"/>
    </source>
</evidence>
<evidence type="ECO:0000256" key="9">
    <source>
        <dbReference type="ARBA" id="ARBA00023277"/>
    </source>
</evidence>
<dbReference type="EC" id="5.1.3.2" evidence="5 10"/>
<sequence length="328" mass="34863">MKALVTGGAGYIGSHTCKMLARAGHTPIVFDNLSTGHADAVRWGPLCVGDLLDADALDAAFETHRPDIVIHFAALAYVGVSMQDPASYYRVNVGGTQSLLDAMRRHDVSRIVLSSSCATYGIPAVLPITEDTPQQPVNPYGFTKLITERMAADYERAYGLRWIALRYFNAAGADPEGELGERHAPETHAIPLAIGAALGTAAAFKVMGTDYPTPDGSAVRDYVHVNDLADAHLRAMVHLLQGGDSGAFNLATGRGTSVLELLEAVHAATGKPVNAMRAARRAGDPPALYAQADKAQRVLGWKPQYTGIGPMVETAAKWFIETDSPADA</sequence>
<dbReference type="AlphaFoldDB" id="A0A158KL38"/>
<dbReference type="GO" id="GO:0003978">
    <property type="term" value="F:UDP-glucose 4-epimerase activity"/>
    <property type="evidence" value="ECO:0007669"/>
    <property type="project" value="UniProtKB-UniRule"/>
</dbReference>
<comment type="catalytic activity">
    <reaction evidence="1 10">
        <text>UDP-alpha-D-glucose = UDP-alpha-D-galactose</text>
        <dbReference type="Rhea" id="RHEA:22168"/>
        <dbReference type="ChEBI" id="CHEBI:58885"/>
        <dbReference type="ChEBI" id="CHEBI:66914"/>
        <dbReference type="EC" id="5.1.3.2"/>
    </reaction>
</comment>
<evidence type="ECO:0000256" key="7">
    <source>
        <dbReference type="ARBA" id="ARBA00023027"/>
    </source>
</evidence>
<evidence type="ECO:0000259" key="11">
    <source>
        <dbReference type="Pfam" id="PF01370"/>
    </source>
</evidence>
<dbReference type="RefSeq" id="WP_087648225.1">
    <property type="nucleotide sequence ID" value="NZ_FCON02000108.1"/>
</dbReference>
<keyword evidence="8 10" id="KW-0413">Isomerase</keyword>
<dbReference type="Gene3D" id="3.40.50.720">
    <property type="entry name" value="NAD(P)-binding Rossmann-like Domain"/>
    <property type="match status" value="1"/>
</dbReference>
<dbReference type="Proteomes" id="UP000054770">
    <property type="component" value="Unassembled WGS sequence"/>
</dbReference>
<feature type="domain" description="NAD-dependent epimerase/dehydratase" evidence="11">
    <location>
        <begin position="3"/>
        <end position="251"/>
    </location>
</feature>
<dbReference type="SUPFAM" id="SSF51735">
    <property type="entry name" value="NAD(P)-binding Rossmann-fold domains"/>
    <property type="match status" value="1"/>
</dbReference>
<comment type="subunit">
    <text evidence="10">Homodimer.</text>
</comment>
<dbReference type="Pfam" id="PF01370">
    <property type="entry name" value="Epimerase"/>
    <property type="match status" value="1"/>
</dbReference>
<dbReference type="InterPro" id="IPR036291">
    <property type="entry name" value="NAD(P)-bd_dom_sf"/>
</dbReference>
<evidence type="ECO:0000313" key="13">
    <source>
        <dbReference type="Proteomes" id="UP000054770"/>
    </source>
</evidence>
<reference evidence="12" key="1">
    <citation type="submission" date="2016-01" db="EMBL/GenBank/DDBJ databases">
        <authorList>
            <person name="Peeters C."/>
        </authorList>
    </citation>
    <scope>NUCLEOTIDE SEQUENCE [LARGE SCALE GENOMIC DNA]</scope>
    <source>
        <strain evidence="12">LMG 22940</strain>
    </source>
</reference>
<comment type="pathway">
    <text evidence="3 10">Carbohydrate metabolism; galactose metabolism.</text>
</comment>
<dbReference type="OrthoDB" id="9803010at2"/>
<proteinExistence type="inferred from homology"/>
<dbReference type="GO" id="GO:0033499">
    <property type="term" value="P:galactose catabolic process via UDP-galactose, Leloir pathway"/>
    <property type="evidence" value="ECO:0007669"/>
    <property type="project" value="TreeGrafter"/>
</dbReference>
<comment type="caution">
    <text evidence="12">The sequence shown here is derived from an EMBL/GenBank/DDBJ whole genome shotgun (WGS) entry which is preliminary data.</text>
</comment>
<comment type="cofactor">
    <cofactor evidence="2 10">
        <name>NAD(+)</name>
        <dbReference type="ChEBI" id="CHEBI:57540"/>
    </cofactor>
</comment>
<dbReference type="EMBL" id="FCON02000108">
    <property type="protein sequence ID" value="SAL81784.1"/>
    <property type="molecule type" value="Genomic_DNA"/>
</dbReference>
<evidence type="ECO:0000256" key="8">
    <source>
        <dbReference type="ARBA" id="ARBA00023235"/>
    </source>
</evidence>
<accession>A0A158KL38</accession>
<dbReference type="CDD" id="cd05247">
    <property type="entry name" value="UDP_G4E_1_SDR_e"/>
    <property type="match status" value="1"/>
</dbReference>
<dbReference type="UniPathway" id="UPA00214"/>
<evidence type="ECO:0000313" key="12">
    <source>
        <dbReference type="EMBL" id="SAL81784.1"/>
    </source>
</evidence>
<evidence type="ECO:0000256" key="6">
    <source>
        <dbReference type="ARBA" id="ARBA00018569"/>
    </source>
</evidence>
<evidence type="ECO:0000256" key="4">
    <source>
        <dbReference type="ARBA" id="ARBA00007637"/>
    </source>
</evidence>
<dbReference type="InterPro" id="IPR005886">
    <property type="entry name" value="UDP_G4E"/>
</dbReference>
<dbReference type="InterPro" id="IPR001509">
    <property type="entry name" value="Epimerase_deHydtase"/>
</dbReference>
<evidence type="ECO:0000256" key="2">
    <source>
        <dbReference type="ARBA" id="ARBA00001911"/>
    </source>
</evidence>
<dbReference type="Gene3D" id="3.90.25.10">
    <property type="entry name" value="UDP-galactose 4-epimerase, domain 1"/>
    <property type="match status" value="1"/>
</dbReference>
<dbReference type="PANTHER" id="PTHR43725">
    <property type="entry name" value="UDP-GLUCOSE 4-EPIMERASE"/>
    <property type="match status" value="1"/>
</dbReference>
<evidence type="ECO:0000256" key="1">
    <source>
        <dbReference type="ARBA" id="ARBA00000083"/>
    </source>
</evidence>
<keyword evidence="7 10" id="KW-0520">NAD</keyword>
<organism evidence="12 13">
    <name type="scientific">Caballeronia choica</name>
    <dbReference type="NCBI Taxonomy" id="326476"/>
    <lineage>
        <taxon>Bacteria</taxon>
        <taxon>Pseudomonadati</taxon>
        <taxon>Pseudomonadota</taxon>
        <taxon>Betaproteobacteria</taxon>
        <taxon>Burkholderiales</taxon>
        <taxon>Burkholderiaceae</taxon>
        <taxon>Caballeronia</taxon>
    </lineage>
</organism>
<comment type="similarity">
    <text evidence="4 10">Belongs to the NAD(P)-dependent epimerase/dehydratase family.</text>
</comment>
<name>A0A158KL38_9BURK</name>
<protein>
    <recommendedName>
        <fullName evidence="6 10">UDP-glucose 4-epimerase</fullName>
        <ecNumber evidence="5 10">5.1.3.2</ecNumber>
    </recommendedName>
</protein>
<evidence type="ECO:0000256" key="5">
    <source>
        <dbReference type="ARBA" id="ARBA00013189"/>
    </source>
</evidence>
<dbReference type="PANTHER" id="PTHR43725:SF53">
    <property type="entry name" value="UDP-ARABINOSE 4-EPIMERASE 1"/>
    <property type="match status" value="1"/>
</dbReference>
<keyword evidence="13" id="KW-1185">Reference proteome</keyword>
<gene>
    <name evidence="12" type="ORF">AWB68_06260</name>
</gene>